<comment type="caution">
    <text evidence="2">The sequence shown here is derived from an EMBL/GenBank/DDBJ whole genome shotgun (WGS) entry which is preliminary data.</text>
</comment>
<evidence type="ECO:0000313" key="3">
    <source>
        <dbReference type="Proteomes" id="UP001172102"/>
    </source>
</evidence>
<organism evidence="2 3">
    <name type="scientific">Lasiosphaeris hirsuta</name>
    <dbReference type="NCBI Taxonomy" id="260670"/>
    <lineage>
        <taxon>Eukaryota</taxon>
        <taxon>Fungi</taxon>
        <taxon>Dikarya</taxon>
        <taxon>Ascomycota</taxon>
        <taxon>Pezizomycotina</taxon>
        <taxon>Sordariomycetes</taxon>
        <taxon>Sordariomycetidae</taxon>
        <taxon>Sordariales</taxon>
        <taxon>Lasiosphaeriaceae</taxon>
        <taxon>Lasiosphaeris</taxon>
    </lineage>
</organism>
<feature type="compositionally biased region" description="Basic and acidic residues" evidence="1">
    <location>
        <begin position="69"/>
        <end position="87"/>
    </location>
</feature>
<keyword evidence="3" id="KW-1185">Reference proteome</keyword>
<feature type="region of interest" description="Disordered" evidence="1">
    <location>
        <begin position="1"/>
        <end position="87"/>
    </location>
</feature>
<evidence type="ECO:0000313" key="2">
    <source>
        <dbReference type="EMBL" id="KAK0731591.1"/>
    </source>
</evidence>
<evidence type="ECO:0000256" key="1">
    <source>
        <dbReference type="SAM" id="MobiDB-lite"/>
    </source>
</evidence>
<protein>
    <submittedName>
        <fullName evidence="2">Uncharacterized protein</fullName>
    </submittedName>
</protein>
<sequence length="87" mass="8953">MATNSSRGNPIAAADGPPISTSVPPLSPSTKADILHSASTTTTNASTASHSPTKTDTHPDTSGVPEVQEEVKREMEGLARSEVARRG</sequence>
<dbReference type="EMBL" id="JAUKUA010000001">
    <property type="protein sequence ID" value="KAK0731591.1"/>
    <property type="molecule type" value="Genomic_DNA"/>
</dbReference>
<dbReference type="Proteomes" id="UP001172102">
    <property type="component" value="Unassembled WGS sequence"/>
</dbReference>
<reference evidence="2" key="1">
    <citation type="submission" date="2023-06" db="EMBL/GenBank/DDBJ databases">
        <title>Genome-scale phylogeny and comparative genomics of the fungal order Sordariales.</title>
        <authorList>
            <consortium name="Lawrence Berkeley National Laboratory"/>
            <person name="Hensen N."/>
            <person name="Bonometti L."/>
            <person name="Westerberg I."/>
            <person name="Brannstrom I.O."/>
            <person name="Guillou S."/>
            <person name="Cros-Aarteil S."/>
            <person name="Calhoun S."/>
            <person name="Haridas S."/>
            <person name="Kuo A."/>
            <person name="Mondo S."/>
            <person name="Pangilinan J."/>
            <person name="Riley R."/>
            <person name="Labutti K."/>
            <person name="Andreopoulos B."/>
            <person name="Lipzen A."/>
            <person name="Chen C."/>
            <person name="Yanf M."/>
            <person name="Daum C."/>
            <person name="Ng V."/>
            <person name="Clum A."/>
            <person name="Steindorff A."/>
            <person name="Ohm R."/>
            <person name="Martin F."/>
            <person name="Silar P."/>
            <person name="Natvig D."/>
            <person name="Lalanne C."/>
            <person name="Gautier V."/>
            <person name="Ament-Velasquez S.L."/>
            <person name="Kruys A."/>
            <person name="Hutchinson M.I."/>
            <person name="Powell A.J."/>
            <person name="Barry K."/>
            <person name="Miller A.N."/>
            <person name="Grigoriev I.V."/>
            <person name="Debuchy R."/>
            <person name="Gladieux P."/>
            <person name="Thoren M.H."/>
            <person name="Johannesson H."/>
        </authorList>
    </citation>
    <scope>NUCLEOTIDE SEQUENCE</scope>
    <source>
        <strain evidence="2">SMH4607-1</strain>
    </source>
</reference>
<gene>
    <name evidence="2" type="ORF">B0H67DRAFT_565281</name>
</gene>
<feature type="compositionally biased region" description="Low complexity" evidence="1">
    <location>
        <begin position="36"/>
        <end position="51"/>
    </location>
</feature>
<dbReference type="AlphaFoldDB" id="A0AA40BCE2"/>
<proteinExistence type="predicted"/>
<accession>A0AA40BCE2</accession>
<name>A0AA40BCE2_9PEZI</name>
<feature type="compositionally biased region" description="Polar residues" evidence="1">
    <location>
        <begin position="19"/>
        <end position="30"/>
    </location>
</feature>